<gene>
    <name evidence="1" type="ORF">CLV48_106124</name>
</gene>
<name>A0A2P8E345_9BACT</name>
<comment type="caution">
    <text evidence="1">The sequence shown here is derived from an EMBL/GenBank/DDBJ whole genome shotgun (WGS) entry which is preliminary data.</text>
</comment>
<dbReference type="Proteomes" id="UP000240708">
    <property type="component" value="Unassembled WGS sequence"/>
</dbReference>
<dbReference type="RefSeq" id="WP_106567560.1">
    <property type="nucleotide sequence ID" value="NZ_PYGF01000006.1"/>
</dbReference>
<reference evidence="1 2" key="1">
    <citation type="submission" date="2018-03" db="EMBL/GenBank/DDBJ databases">
        <title>Genomic Encyclopedia of Archaeal and Bacterial Type Strains, Phase II (KMG-II): from individual species to whole genera.</title>
        <authorList>
            <person name="Goeker M."/>
        </authorList>
    </citation>
    <scope>NUCLEOTIDE SEQUENCE [LARGE SCALE GENOMIC DNA]</scope>
    <source>
        <strain evidence="1 2">DSM 28057</strain>
    </source>
</reference>
<keyword evidence="2" id="KW-1185">Reference proteome</keyword>
<evidence type="ECO:0000313" key="1">
    <source>
        <dbReference type="EMBL" id="PSL03884.1"/>
    </source>
</evidence>
<accession>A0A2P8E345</accession>
<dbReference type="EMBL" id="PYGF01000006">
    <property type="protein sequence ID" value="PSL03884.1"/>
    <property type="molecule type" value="Genomic_DNA"/>
</dbReference>
<evidence type="ECO:0000313" key="2">
    <source>
        <dbReference type="Proteomes" id="UP000240708"/>
    </source>
</evidence>
<sequence length="89" mass="10098">MEANKELIFEIAYFLKSYSAFEMSVCVNHAKKLLEELTCMTDQEKEIKISEIKNSIGQFKLSLSLTGSHKISAFHLQSLTIGKIKLMPT</sequence>
<proteinExistence type="predicted"/>
<dbReference type="AlphaFoldDB" id="A0A2P8E345"/>
<organism evidence="1 2">
    <name type="scientific">Cecembia rubra</name>
    <dbReference type="NCBI Taxonomy" id="1485585"/>
    <lineage>
        <taxon>Bacteria</taxon>
        <taxon>Pseudomonadati</taxon>
        <taxon>Bacteroidota</taxon>
        <taxon>Cytophagia</taxon>
        <taxon>Cytophagales</taxon>
        <taxon>Cyclobacteriaceae</taxon>
        <taxon>Cecembia</taxon>
    </lineage>
</organism>
<protein>
    <submittedName>
        <fullName evidence="1">Uncharacterized protein</fullName>
    </submittedName>
</protein>